<dbReference type="InterPro" id="IPR039859">
    <property type="entry name" value="PFA4/ZDH16/20/ERF2-like"/>
</dbReference>
<evidence type="ECO:0000256" key="5">
    <source>
        <dbReference type="ARBA" id="ARBA00023136"/>
    </source>
</evidence>
<dbReference type="InterPro" id="IPR001594">
    <property type="entry name" value="Palmitoyltrfase_DHHC"/>
</dbReference>
<dbReference type="GO" id="GO:0016020">
    <property type="term" value="C:membrane"/>
    <property type="evidence" value="ECO:0007669"/>
    <property type="project" value="UniProtKB-SubCell"/>
</dbReference>
<feature type="domain" description="Palmitoyltransferase DHHC" evidence="12">
    <location>
        <begin position="128"/>
        <end position="252"/>
    </location>
</feature>
<dbReference type="EMBL" id="SEOQ01000897">
    <property type="protein sequence ID" value="TFY55645.1"/>
    <property type="molecule type" value="Genomic_DNA"/>
</dbReference>
<evidence type="ECO:0000256" key="6">
    <source>
        <dbReference type="ARBA" id="ARBA00023139"/>
    </source>
</evidence>
<keyword evidence="2 10" id="KW-0808">Transferase</keyword>
<evidence type="ECO:0000256" key="11">
    <source>
        <dbReference type="SAM" id="MobiDB-lite"/>
    </source>
</evidence>
<comment type="similarity">
    <text evidence="10">Belongs to the DHHC palmitoyltransferase family.</text>
</comment>
<keyword evidence="6" id="KW-0564">Palmitate</keyword>
<feature type="transmembrane region" description="Helical" evidence="10">
    <location>
        <begin position="31"/>
        <end position="53"/>
    </location>
</feature>
<reference evidence="13 14" key="1">
    <citation type="submission" date="2019-02" db="EMBL/GenBank/DDBJ databases">
        <title>Genome sequencing of the rare red list fungi Dentipellis fragilis.</title>
        <authorList>
            <person name="Buettner E."/>
            <person name="Kellner H."/>
        </authorList>
    </citation>
    <scope>NUCLEOTIDE SEQUENCE [LARGE SCALE GENOMIC DNA]</scope>
    <source>
        <strain evidence="13 14">DSM 105465</strain>
    </source>
</reference>
<name>A0A4Y9XZX5_9AGAM</name>
<evidence type="ECO:0000313" key="13">
    <source>
        <dbReference type="EMBL" id="TFY55645.1"/>
    </source>
</evidence>
<dbReference type="Proteomes" id="UP000298327">
    <property type="component" value="Unassembled WGS sequence"/>
</dbReference>
<feature type="region of interest" description="Disordered" evidence="11">
    <location>
        <begin position="95"/>
        <end position="123"/>
    </location>
</feature>
<evidence type="ECO:0000313" key="14">
    <source>
        <dbReference type="Proteomes" id="UP000298327"/>
    </source>
</evidence>
<evidence type="ECO:0000256" key="2">
    <source>
        <dbReference type="ARBA" id="ARBA00022679"/>
    </source>
</evidence>
<protein>
    <recommendedName>
        <fullName evidence="10">Palmitoyltransferase</fullName>
        <ecNumber evidence="10">2.3.1.225</ecNumber>
    </recommendedName>
</protein>
<keyword evidence="3 10" id="KW-0812">Transmembrane</keyword>
<dbReference type="OrthoDB" id="9909019at2759"/>
<keyword evidence="5 10" id="KW-0472">Membrane</keyword>
<dbReference type="GO" id="GO:0019706">
    <property type="term" value="F:protein-cysteine S-palmitoyltransferase activity"/>
    <property type="evidence" value="ECO:0007669"/>
    <property type="project" value="UniProtKB-EC"/>
</dbReference>
<evidence type="ECO:0000259" key="12">
    <source>
        <dbReference type="Pfam" id="PF01529"/>
    </source>
</evidence>
<accession>A0A4Y9XZX5</accession>
<keyword evidence="8 10" id="KW-0012">Acyltransferase</keyword>
<dbReference type="PROSITE" id="PS50216">
    <property type="entry name" value="DHHC"/>
    <property type="match status" value="1"/>
</dbReference>
<gene>
    <name evidence="13" type="ORF">EVG20_g9244</name>
</gene>
<feature type="transmembrane region" description="Helical" evidence="10">
    <location>
        <begin position="65"/>
        <end position="88"/>
    </location>
</feature>
<dbReference type="STRING" id="205917.A0A4Y9XZX5"/>
<dbReference type="PANTHER" id="PTHR12246">
    <property type="entry name" value="PALMITOYLTRANSFERASE ZDHHC16"/>
    <property type="match status" value="1"/>
</dbReference>
<evidence type="ECO:0000256" key="10">
    <source>
        <dbReference type="RuleBase" id="RU079119"/>
    </source>
</evidence>
<comment type="catalytic activity">
    <reaction evidence="9 10">
        <text>L-cysteinyl-[protein] + hexadecanoyl-CoA = S-hexadecanoyl-L-cysteinyl-[protein] + CoA</text>
        <dbReference type="Rhea" id="RHEA:36683"/>
        <dbReference type="Rhea" id="RHEA-COMP:10131"/>
        <dbReference type="Rhea" id="RHEA-COMP:11032"/>
        <dbReference type="ChEBI" id="CHEBI:29950"/>
        <dbReference type="ChEBI" id="CHEBI:57287"/>
        <dbReference type="ChEBI" id="CHEBI:57379"/>
        <dbReference type="ChEBI" id="CHEBI:74151"/>
        <dbReference type="EC" id="2.3.1.225"/>
    </reaction>
</comment>
<comment type="domain">
    <text evidence="10">The DHHC domain is required for palmitoyltransferase activity.</text>
</comment>
<feature type="transmembrane region" description="Helical" evidence="10">
    <location>
        <begin position="177"/>
        <end position="198"/>
    </location>
</feature>
<sequence>MDLGQPLRSGSFDSPGDDDEDSNVAKRWYHYIPVSLAVVFLLAPQPSILYVLLHYHLLVLQSTVFFSTHLLMTYTLTFLAFCSLIACISRDPGPVPDPKQSEENDNGGEMSLTEALMGPPPEDEDYTKPGKWCRVCWAPKPERSHHCSQCGRCVLKMDHHCIWMANKCIGHRTYPSFIHFLGSATFLALYVAAVNIQALTFAFRNPLSIDELTPVHELFLSFYCLVFAIVIGPFFVYHLYLVSTNQTTVESLSPFLLLRQLPPISPENLTRKFSDPPAEHELSYQQRRLVKDAGNTMHLYDLGWRKNWAQVFGPVRVPCRVWLARILWGGSSPGDGMKFPRNPKSDDMLARLATELIKADRQD</sequence>
<dbReference type="AlphaFoldDB" id="A0A4Y9XZX5"/>
<organism evidence="13 14">
    <name type="scientific">Dentipellis fragilis</name>
    <dbReference type="NCBI Taxonomy" id="205917"/>
    <lineage>
        <taxon>Eukaryota</taxon>
        <taxon>Fungi</taxon>
        <taxon>Dikarya</taxon>
        <taxon>Basidiomycota</taxon>
        <taxon>Agaricomycotina</taxon>
        <taxon>Agaricomycetes</taxon>
        <taxon>Russulales</taxon>
        <taxon>Hericiaceae</taxon>
        <taxon>Dentipellis</taxon>
    </lineage>
</organism>
<keyword evidence="7" id="KW-0449">Lipoprotein</keyword>
<evidence type="ECO:0000256" key="9">
    <source>
        <dbReference type="ARBA" id="ARBA00048048"/>
    </source>
</evidence>
<proteinExistence type="inferred from homology"/>
<evidence type="ECO:0000256" key="1">
    <source>
        <dbReference type="ARBA" id="ARBA00004141"/>
    </source>
</evidence>
<evidence type="ECO:0000256" key="3">
    <source>
        <dbReference type="ARBA" id="ARBA00022692"/>
    </source>
</evidence>
<dbReference type="Pfam" id="PF01529">
    <property type="entry name" value="DHHC"/>
    <property type="match status" value="1"/>
</dbReference>
<feature type="transmembrane region" description="Helical" evidence="10">
    <location>
        <begin position="218"/>
        <end position="242"/>
    </location>
</feature>
<evidence type="ECO:0000256" key="8">
    <source>
        <dbReference type="ARBA" id="ARBA00023315"/>
    </source>
</evidence>
<comment type="subcellular location">
    <subcellularLocation>
        <location evidence="1">Membrane</location>
        <topology evidence="1">Multi-pass membrane protein</topology>
    </subcellularLocation>
</comment>
<comment type="caution">
    <text evidence="13">The sequence shown here is derived from an EMBL/GenBank/DDBJ whole genome shotgun (WGS) entry which is preliminary data.</text>
</comment>
<evidence type="ECO:0000256" key="7">
    <source>
        <dbReference type="ARBA" id="ARBA00023288"/>
    </source>
</evidence>
<dbReference type="EC" id="2.3.1.225" evidence="10"/>
<keyword evidence="4 10" id="KW-1133">Transmembrane helix</keyword>
<evidence type="ECO:0000256" key="4">
    <source>
        <dbReference type="ARBA" id="ARBA00022989"/>
    </source>
</evidence>
<keyword evidence="14" id="KW-1185">Reference proteome</keyword>